<evidence type="ECO:0000256" key="6">
    <source>
        <dbReference type="RuleBase" id="RU361155"/>
    </source>
</evidence>
<evidence type="ECO:0000256" key="3">
    <source>
        <dbReference type="ARBA" id="ARBA00022490"/>
    </source>
</evidence>
<dbReference type="Proteomes" id="UP000886611">
    <property type="component" value="Unassembled WGS sequence"/>
</dbReference>
<evidence type="ECO:0000256" key="5">
    <source>
        <dbReference type="ARBA" id="ARBA00022939"/>
    </source>
</evidence>
<dbReference type="GO" id="GO:0006584">
    <property type="term" value="P:catecholamine metabolic process"/>
    <property type="evidence" value="ECO:0007669"/>
    <property type="project" value="UniProtKB-KW"/>
</dbReference>
<feature type="non-terminal residue" evidence="8">
    <location>
        <position position="1"/>
    </location>
</feature>
<keyword evidence="4 6" id="KW-0808">Transferase</keyword>
<dbReference type="GO" id="GO:0006805">
    <property type="term" value="P:xenobiotic metabolic process"/>
    <property type="evidence" value="ECO:0007669"/>
    <property type="project" value="UniProtKB-ARBA"/>
</dbReference>
<comment type="similarity">
    <text evidence="2 6">Belongs to the sulfotransferase 1 family.</text>
</comment>
<dbReference type="PANTHER" id="PTHR11783">
    <property type="entry name" value="SULFOTRANSFERASE SULT"/>
    <property type="match status" value="1"/>
</dbReference>
<feature type="domain" description="Sulfotransferase" evidence="7">
    <location>
        <begin position="38"/>
        <end position="276"/>
    </location>
</feature>
<dbReference type="AlphaFoldDB" id="A0A8X7XJD9"/>
<comment type="caution">
    <text evidence="8">The sequence shown here is derived from an EMBL/GenBank/DDBJ whole genome shotgun (WGS) entry which is preliminary data.</text>
</comment>
<keyword evidence="3" id="KW-0963">Cytoplasm</keyword>
<comment type="subcellular location">
    <subcellularLocation>
        <location evidence="1">Cytoplasm</location>
    </subcellularLocation>
</comment>
<organism evidence="8 9">
    <name type="scientific">Polypterus senegalus</name>
    <name type="common">Senegal bichir</name>
    <dbReference type="NCBI Taxonomy" id="55291"/>
    <lineage>
        <taxon>Eukaryota</taxon>
        <taxon>Metazoa</taxon>
        <taxon>Chordata</taxon>
        <taxon>Craniata</taxon>
        <taxon>Vertebrata</taxon>
        <taxon>Euteleostomi</taxon>
        <taxon>Actinopterygii</taxon>
        <taxon>Polypteriformes</taxon>
        <taxon>Polypteridae</taxon>
        <taxon>Polypterus</taxon>
    </lineage>
</organism>
<keyword evidence="9" id="KW-1185">Reference proteome</keyword>
<proteinExistence type="inferred from homology"/>
<protein>
    <recommendedName>
        <fullName evidence="6">Sulfotransferase</fullName>
        <ecNumber evidence="6">2.8.2.-</ecNumber>
    </recommendedName>
</protein>
<dbReference type="SUPFAM" id="SSF52540">
    <property type="entry name" value="P-loop containing nucleoside triphosphate hydrolases"/>
    <property type="match status" value="1"/>
</dbReference>
<evidence type="ECO:0000256" key="4">
    <source>
        <dbReference type="ARBA" id="ARBA00022679"/>
    </source>
</evidence>
<dbReference type="FunFam" id="3.40.50.300:FF:000433">
    <property type="entry name" value="Estrogen sulfotransferase"/>
    <property type="match status" value="1"/>
</dbReference>
<dbReference type="Gene3D" id="3.40.50.300">
    <property type="entry name" value="P-loop containing nucleotide triphosphate hydrolases"/>
    <property type="match status" value="1"/>
</dbReference>
<dbReference type="EMBL" id="JAATIS010000147">
    <property type="protein sequence ID" value="KAG2470280.1"/>
    <property type="molecule type" value="Genomic_DNA"/>
</dbReference>
<gene>
    <name evidence="8" type="primary">Sult2b1_0</name>
    <name evidence="8" type="ORF">GTO96_0022705</name>
</gene>
<feature type="non-terminal residue" evidence="8">
    <location>
        <position position="333"/>
    </location>
</feature>
<evidence type="ECO:0000313" key="9">
    <source>
        <dbReference type="Proteomes" id="UP000886611"/>
    </source>
</evidence>
<sequence length="333" mass="38097">MAAMARMDVTETFHHIKFCGHLHTQESLRFAQNFDFLDSDILIATYPKSGTTWMQQIVSLLLSNGNPQLVETIPNWARAPWLEQYYFKDLCRVLQSPRILSTHLPYEILAPALQGSRTKVINVIRNPKDAAVSYYFFHKMANFLPDYSTFDEFLNSFLDGTVHYGSWFDHVKGWEGNAKNLNIFYITYEELFQDLGGSLEKISHFLECSLLPEELSSVQRNSTFGSMKDNSMVNYTLIPNNIMDHSKGQFMRQGKIGDWKHHFTSKQNTKFNDVFNINKQLETVMYGRPFIPACTPTPPSGALPAAWKCSKEQQGIMDIGVFMHSPAGYHGGH</sequence>
<reference evidence="8 9" key="1">
    <citation type="journal article" date="2021" name="Cell">
        <title>Tracing the genetic footprints of vertebrate landing in non-teleost ray-finned fishes.</title>
        <authorList>
            <person name="Bi X."/>
            <person name="Wang K."/>
            <person name="Yang L."/>
            <person name="Pan H."/>
            <person name="Jiang H."/>
            <person name="Wei Q."/>
            <person name="Fang M."/>
            <person name="Yu H."/>
            <person name="Zhu C."/>
            <person name="Cai Y."/>
            <person name="He Y."/>
            <person name="Gan X."/>
            <person name="Zeng H."/>
            <person name="Yu D."/>
            <person name="Zhu Y."/>
            <person name="Jiang H."/>
            <person name="Qiu Q."/>
            <person name="Yang H."/>
            <person name="Zhang Y.E."/>
            <person name="Wang W."/>
            <person name="Zhu M."/>
            <person name="He S."/>
            <person name="Zhang G."/>
        </authorList>
    </citation>
    <scope>NUCLEOTIDE SEQUENCE [LARGE SCALE GENOMIC DNA]</scope>
    <source>
        <strain evidence="8">Bchr_013</strain>
    </source>
</reference>
<name>A0A8X7XJD9_POLSE</name>
<evidence type="ECO:0000259" key="7">
    <source>
        <dbReference type="Pfam" id="PF00685"/>
    </source>
</evidence>
<evidence type="ECO:0000256" key="2">
    <source>
        <dbReference type="ARBA" id="ARBA00005771"/>
    </source>
</evidence>
<accession>A0A8X7XJD9</accession>
<evidence type="ECO:0000256" key="1">
    <source>
        <dbReference type="ARBA" id="ARBA00004496"/>
    </source>
</evidence>
<keyword evidence="5" id="KW-0128">Catecholamine metabolism</keyword>
<dbReference type="GO" id="GO:0005737">
    <property type="term" value="C:cytoplasm"/>
    <property type="evidence" value="ECO:0007669"/>
    <property type="project" value="UniProtKB-SubCell"/>
</dbReference>
<dbReference type="Pfam" id="PF00685">
    <property type="entry name" value="Sulfotransfer_1"/>
    <property type="match status" value="1"/>
</dbReference>
<dbReference type="GO" id="GO:0008146">
    <property type="term" value="F:sulfotransferase activity"/>
    <property type="evidence" value="ECO:0007669"/>
    <property type="project" value="InterPro"/>
</dbReference>
<dbReference type="InterPro" id="IPR000863">
    <property type="entry name" value="Sulfotransferase_dom"/>
</dbReference>
<dbReference type="InterPro" id="IPR027417">
    <property type="entry name" value="P-loop_NTPase"/>
</dbReference>
<dbReference type="EC" id="2.8.2.-" evidence="6"/>
<evidence type="ECO:0000313" key="8">
    <source>
        <dbReference type="EMBL" id="KAG2470280.1"/>
    </source>
</evidence>